<dbReference type="eggNOG" id="ENOG502RYS9">
    <property type="taxonomic scope" value="Eukaryota"/>
</dbReference>
<dbReference type="InterPro" id="IPR011009">
    <property type="entry name" value="Kinase-like_dom_sf"/>
</dbReference>
<sequence length="303" mass="34858">MIRPDWLPDPFQTEVDFRDSAFFKQDGRELPNPPVVDAHRKGIVVVPEMQLVIKHGPNVTIDEALTMWAVRKQLGSEVPVPELYGWRVVNGTVFIYMELVGGVTLEQRWPDMTHSEKEIVCSQLGQMLFALRDLKQGEKGNSFIGSITRGPLLDRVFYYLPKAGPFDNLKDFYDWLEWLPQRYLTPEERFKNPYLQLLPEDTTIKFTHADVHPSNIMVSTAKSGSGSDSSPGWASASDLPIHVLALIDWGQSGWYPDYWEYFKMCYTVDWEGDWRVEWLPKMIEPMEDEENLMSAYTMGIGAV</sequence>
<dbReference type="Gene3D" id="3.90.1200.10">
    <property type="match status" value="1"/>
</dbReference>
<dbReference type="OrthoDB" id="4105646at2759"/>
<keyword evidence="3" id="KW-1185">Reference proteome</keyword>
<organism evidence="2 3">
    <name type="scientific">Exophiala dermatitidis (strain ATCC 34100 / CBS 525.76 / NIH/UT8656)</name>
    <name type="common">Black yeast</name>
    <name type="synonym">Wangiella dermatitidis</name>
    <dbReference type="NCBI Taxonomy" id="858893"/>
    <lineage>
        <taxon>Eukaryota</taxon>
        <taxon>Fungi</taxon>
        <taxon>Dikarya</taxon>
        <taxon>Ascomycota</taxon>
        <taxon>Pezizomycotina</taxon>
        <taxon>Eurotiomycetes</taxon>
        <taxon>Chaetothyriomycetidae</taxon>
        <taxon>Chaetothyriales</taxon>
        <taxon>Herpotrichiellaceae</taxon>
        <taxon>Exophiala</taxon>
    </lineage>
</organism>
<reference evidence="2" key="1">
    <citation type="submission" date="2011-07" db="EMBL/GenBank/DDBJ databases">
        <title>The Genome Sequence of Exophiala (Wangiella) dermatitidis NIH/UT8656.</title>
        <authorList>
            <consortium name="The Broad Institute Genome Sequencing Platform"/>
            <person name="Cuomo C."/>
            <person name="Wang Z."/>
            <person name="Hunicke-Smith S."/>
            <person name="Szanislo P.J."/>
            <person name="Earl A."/>
            <person name="Young S.K."/>
            <person name="Zeng Q."/>
            <person name="Gargeya S."/>
            <person name="Fitzgerald M."/>
            <person name="Haas B."/>
            <person name="Abouelleil A."/>
            <person name="Alvarado L."/>
            <person name="Arachchi H.M."/>
            <person name="Berlin A."/>
            <person name="Brown A."/>
            <person name="Chapman S.B."/>
            <person name="Chen Z."/>
            <person name="Dunbar C."/>
            <person name="Freedman E."/>
            <person name="Gearin G."/>
            <person name="Gellesch M."/>
            <person name="Goldberg J."/>
            <person name="Griggs A."/>
            <person name="Gujja S."/>
            <person name="Heiman D."/>
            <person name="Howarth C."/>
            <person name="Larson L."/>
            <person name="Lui A."/>
            <person name="MacDonald P.J.P."/>
            <person name="Montmayeur A."/>
            <person name="Murphy C."/>
            <person name="Neiman D."/>
            <person name="Pearson M."/>
            <person name="Priest M."/>
            <person name="Roberts A."/>
            <person name="Saif S."/>
            <person name="Shea T."/>
            <person name="Shenoy N."/>
            <person name="Sisk P."/>
            <person name="Stolte C."/>
            <person name="Sykes S."/>
            <person name="Wortman J."/>
            <person name="Nusbaum C."/>
            <person name="Birren B."/>
        </authorList>
    </citation>
    <scope>NUCLEOTIDE SEQUENCE</scope>
    <source>
        <strain evidence="2">NIH/UT8656</strain>
    </source>
</reference>
<dbReference type="PANTHER" id="PTHR21310">
    <property type="entry name" value="AMINOGLYCOSIDE PHOSPHOTRANSFERASE-RELATED-RELATED"/>
    <property type="match status" value="1"/>
</dbReference>
<dbReference type="STRING" id="858893.H6BK89"/>
<proteinExistence type="predicted"/>
<dbReference type="Pfam" id="PF01636">
    <property type="entry name" value="APH"/>
    <property type="match status" value="1"/>
</dbReference>
<dbReference type="InParanoid" id="H6BK89"/>
<dbReference type="RefSeq" id="XP_009152984.1">
    <property type="nucleotide sequence ID" value="XM_009154736.1"/>
</dbReference>
<dbReference type="PANTHER" id="PTHR21310:SF54">
    <property type="entry name" value="AMINOGLYCOSIDE PHOSPHOTRANSFERASE DOMAIN-CONTAINING PROTEIN"/>
    <property type="match status" value="1"/>
</dbReference>
<dbReference type="HOGENOM" id="CLU_021768_0_0_1"/>
<evidence type="ECO:0000313" key="3">
    <source>
        <dbReference type="Proteomes" id="UP000007304"/>
    </source>
</evidence>
<dbReference type="InterPro" id="IPR051678">
    <property type="entry name" value="AGP_Transferase"/>
</dbReference>
<dbReference type="EMBL" id="JH226130">
    <property type="protein sequence ID" value="EHY52523.1"/>
    <property type="molecule type" value="Genomic_DNA"/>
</dbReference>
<dbReference type="SUPFAM" id="SSF56112">
    <property type="entry name" value="Protein kinase-like (PK-like)"/>
    <property type="match status" value="1"/>
</dbReference>
<dbReference type="InterPro" id="IPR002575">
    <property type="entry name" value="Aminoglycoside_PTrfase"/>
</dbReference>
<dbReference type="AlphaFoldDB" id="H6BK89"/>
<feature type="domain" description="Aminoglycoside phosphotransferase" evidence="1">
    <location>
        <begin position="62"/>
        <end position="219"/>
    </location>
</feature>
<dbReference type="GeneID" id="20305373"/>
<evidence type="ECO:0000313" key="2">
    <source>
        <dbReference type="EMBL" id="EHY52523.1"/>
    </source>
</evidence>
<name>H6BK89_EXODN</name>
<evidence type="ECO:0000259" key="1">
    <source>
        <dbReference type="Pfam" id="PF01636"/>
    </source>
</evidence>
<dbReference type="VEuPathDB" id="FungiDB:HMPREF1120_00734"/>
<dbReference type="Proteomes" id="UP000007304">
    <property type="component" value="Unassembled WGS sequence"/>
</dbReference>
<protein>
    <recommendedName>
        <fullName evidence="1">Aminoglycoside phosphotransferase domain-containing protein</fullName>
    </recommendedName>
</protein>
<accession>H6BK89</accession>
<gene>
    <name evidence="2" type="ORF">HMPREF1120_00734</name>
</gene>
<dbReference type="OMA" id="QNMVYKQ"/>